<evidence type="ECO:0000256" key="1">
    <source>
        <dbReference type="ARBA" id="ARBA00012528"/>
    </source>
</evidence>
<dbReference type="PROSITE" id="PS50887">
    <property type="entry name" value="GGDEF"/>
    <property type="match status" value="1"/>
</dbReference>
<dbReference type="GO" id="GO:0000160">
    <property type="term" value="P:phosphorelay signal transduction system"/>
    <property type="evidence" value="ECO:0007669"/>
    <property type="project" value="InterPro"/>
</dbReference>
<dbReference type="InterPro" id="IPR011006">
    <property type="entry name" value="CheY-like_superfamily"/>
</dbReference>
<dbReference type="SMART" id="SM00448">
    <property type="entry name" value="REC"/>
    <property type="match status" value="1"/>
</dbReference>
<keyword evidence="3" id="KW-0597">Phosphoprotein</keyword>
<dbReference type="GO" id="GO:0043709">
    <property type="term" value="P:cell adhesion involved in single-species biofilm formation"/>
    <property type="evidence" value="ECO:0007669"/>
    <property type="project" value="TreeGrafter"/>
</dbReference>
<comment type="catalytic activity">
    <reaction evidence="2">
        <text>2 GTP = 3',3'-c-di-GMP + 2 diphosphate</text>
        <dbReference type="Rhea" id="RHEA:24898"/>
        <dbReference type="ChEBI" id="CHEBI:33019"/>
        <dbReference type="ChEBI" id="CHEBI:37565"/>
        <dbReference type="ChEBI" id="CHEBI:58805"/>
        <dbReference type="EC" id="2.7.7.65"/>
    </reaction>
</comment>
<dbReference type="GO" id="GO:0005886">
    <property type="term" value="C:plasma membrane"/>
    <property type="evidence" value="ECO:0007669"/>
    <property type="project" value="TreeGrafter"/>
</dbReference>
<dbReference type="EC" id="2.7.7.65" evidence="1"/>
<organism evidence="6 7">
    <name type="scientific">Bdellovibrio bacteriovorus</name>
    <dbReference type="NCBI Taxonomy" id="959"/>
    <lineage>
        <taxon>Bacteria</taxon>
        <taxon>Pseudomonadati</taxon>
        <taxon>Bdellovibrionota</taxon>
        <taxon>Bdellovibrionia</taxon>
        <taxon>Bdellovibrionales</taxon>
        <taxon>Pseudobdellovibrionaceae</taxon>
        <taxon>Bdellovibrio</taxon>
    </lineage>
</organism>
<dbReference type="Gene3D" id="3.40.50.2300">
    <property type="match status" value="1"/>
</dbReference>
<evidence type="ECO:0000256" key="2">
    <source>
        <dbReference type="ARBA" id="ARBA00034247"/>
    </source>
</evidence>
<evidence type="ECO:0000256" key="3">
    <source>
        <dbReference type="PROSITE-ProRule" id="PRU00169"/>
    </source>
</evidence>
<dbReference type="OrthoDB" id="5289318at2"/>
<evidence type="ECO:0000259" key="5">
    <source>
        <dbReference type="PROSITE" id="PS50887"/>
    </source>
</evidence>
<dbReference type="NCBIfam" id="TIGR00254">
    <property type="entry name" value="GGDEF"/>
    <property type="match status" value="1"/>
</dbReference>
<gene>
    <name evidence="6" type="ORF">B9G79_16530</name>
</gene>
<dbReference type="InterPro" id="IPR001789">
    <property type="entry name" value="Sig_transdc_resp-reg_receiver"/>
</dbReference>
<evidence type="ECO:0000313" key="6">
    <source>
        <dbReference type="EMBL" id="ASD65059.1"/>
    </source>
</evidence>
<dbReference type="InterPro" id="IPR029787">
    <property type="entry name" value="Nucleotide_cyclase"/>
</dbReference>
<sequence length="343" mass="39228">MSRAEVTLVCKMSFEVSPKQPKSRRILVIDDDKDSLEILLEPLRWEGYDARGVTTESEAHKLIESWIPHIVILDWMAPSMAGLRVLKSVRERLSHVSCVFVSENSSTEAIIEALDSGADDYIVKPFVPLELLARIRSQLRIRDLHEQLLFANEKLKELVDTDDLTGLYNMRSLYQRLDFEMERGRRFHRDVCVVMMDMDYFKTVNDGHDHLFGSYVLSEVGKIIRANTRNIDIPARYGGDEFLMVLTETNHAGAMYFCERLRENIEKTTFRNGEDSMKLTASLGFAITIPGENISARELVRRADHALYEAKRAGRNQVAHYKLDAAPVVEIKSAIHKRRKAAG</sequence>
<dbReference type="EMBL" id="CP020946">
    <property type="protein sequence ID" value="ASD65059.1"/>
    <property type="molecule type" value="Genomic_DNA"/>
</dbReference>
<dbReference type="InterPro" id="IPR050469">
    <property type="entry name" value="Diguanylate_Cyclase"/>
</dbReference>
<dbReference type="SUPFAM" id="SSF52172">
    <property type="entry name" value="CheY-like"/>
    <property type="match status" value="1"/>
</dbReference>
<dbReference type="SMART" id="SM00267">
    <property type="entry name" value="GGDEF"/>
    <property type="match status" value="1"/>
</dbReference>
<dbReference type="GO" id="GO:1902201">
    <property type="term" value="P:negative regulation of bacterial-type flagellum-dependent cell motility"/>
    <property type="evidence" value="ECO:0007669"/>
    <property type="project" value="TreeGrafter"/>
</dbReference>
<dbReference type="Gene3D" id="3.30.70.270">
    <property type="match status" value="1"/>
</dbReference>
<dbReference type="InterPro" id="IPR000160">
    <property type="entry name" value="GGDEF_dom"/>
</dbReference>
<proteinExistence type="predicted"/>
<dbReference type="SUPFAM" id="SSF55073">
    <property type="entry name" value="Nucleotide cyclase"/>
    <property type="match status" value="1"/>
</dbReference>
<dbReference type="Pfam" id="PF00990">
    <property type="entry name" value="GGDEF"/>
    <property type="match status" value="1"/>
</dbReference>
<dbReference type="CDD" id="cd17574">
    <property type="entry name" value="REC_OmpR"/>
    <property type="match status" value="1"/>
</dbReference>
<dbReference type="GO" id="GO:0052621">
    <property type="term" value="F:diguanylate cyclase activity"/>
    <property type="evidence" value="ECO:0007669"/>
    <property type="project" value="UniProtKB-EC"/>
</dbReference>
<evidence type="ECO:0000259" key="4">
    <source>
        <dbReference type="PROSITE" id="PS50110"/>
    </source>
</evidence>
<protein>
    <recommendedName>
        <fullName evidence="1">diguanylate cyclase</fullName>
        <ecNumber evidence="1">2.7.7.65</ecNumber>
    </recommendedName>
</protein>
<dbReference type="CDD" id="cd01949">
    <property type="entry name" value="GGDEF"/>
    <property type="match status" value="1"/>
</dbReference>
<dbReference type="Gene3D" id="6.10.250.690">
    <property type="match status" value="1"/>
</dbReference>
<dbReference type="Pfam" id="PF00072">
    <property type="entry name" value="Response_reg"/>
    <property type="match status" value="1"/>
</dbReference>
<dbReference type="FunFam" id="3.30.70.270:FF:000001">
    <property type="entry name" value="Diguanylate cyclase domain protein"/>
    <property type="match status" value="1"/>
</dbReference>
<accession>A0A1Z3NC59</accession>
<dbReference type="PANTHER" id="PTHR45138:SF9">
    <property type="entry name" value="DIGUANYLATE CYCLASE DGCM-RELATED"/>
    <property type="match status" value="1"/>
</dbReference>
<dbReference type="InterPro" id="IPR043128">
    <property type="entry name" value="Rev_trsase/Diguanyl_cyclase"/>
</dbReference>
<feature type="domain" description="GGDEF" evidence="5">
    <location>
        <begin position="189"/>
        <end position="323"/>
    </location>
</feature>
<dbReference type="PROSITE" id="PS50110">
    <property type="entry name" value="RESPONSE_REGULATORY"/>
    <property type="match status" value="1"/>
</dbReference>
<reference evidence="6 7" key="1">
    <citation type="submission" date="2017-04" db="EMBL/GenBank/DDBJ databases">
        <title>Whole genome sequence of Bdellovibrio bacteriovorus strain SSB218315.</title>
        <authorList>
            <person name="Oyedara O."/>
            <person name="Rodriguez-Perez M.A."/>
        </authorList>
    </citation>
    <scope>NUCLEOTIDE SEQUENCE [LARGE SCALE GENOMIC DNA]</scope>
    <source>
        <strain evidence="6 7">SSB218315</strain>
    </source>
</reference>
<dbReference type="AlphaFoldDB" id="A0A1Z3NC59"/>
<feature type="modified residue" description="4-aspartylphosphate" evidence="3">
    <location>
        <position position="74"/>
    </location>
</feature>
<evidence type="ECO:0000313" key="7">
    <source>
        <dbReference type="Proteomes" id="UP000197003"/>
    </source>
</evidence>
<name>A0A1Z3NC59_BDEBC</name>
<dbReference type="PANTHER" id="PTHR45138">
    <property type="entry name" value="REGULATORY COMPONENTS OF SENSORY TRANSDUCTION SYSTEM"/>
    <property type="match status" value="1"/>
</dbReference>
<feature type="domain" description="Response regulatory" evidence="4">
    <location>
        <begin position="25"/>
        <end position="139"/>
    </location>
</feature>
<dbReference type="Proteomes" id="UP000197003">
    <property type="component" value="Chromosome"/>
</dbReference>